<evidence type="ECO:0000313" key="1">
    <source>
        <dbReference type="EMBL" id="OAI84861.1"/>
    </source>
</evidence>
<dbReference type="EMBL" id="LUCV01000049">
    <property type="protein sequence ID" value="OAI84861.1"/>
    <property type="molecule type" value="Genomic_DNA"/>
</dbReference>
<dbReference type="RefSeq" id="WP_064304645.1">
    <property type="nucleotide sequence ID" value="NZ_LUCV01000049.1"/>
</dbReference>
<organism evidence="1 2">
    <name type="scientific">Pseudomonas putida</name>
    <name type="common">Arthrobacter siderocapsulatus</name>
    <dbReference type="NCBI Taxonomy" id="303"/>
    <lineage>
        <taxon>Bacteria</taxon>
        <taxon>Pseudomonadati</taxon>
        <taxon>Pseudomonadota</taxon>
        <taxon>Gammaproteobacteria</taxon>
        <taxon>Pseudomonadales</taxon>
        <taxon>Pseudomonadaceae</taxon>
        <taxon>Pseudomonas</taxon>
    </lineage>
</organism>
<gene>
    <name evidence="1" type="ORF">AYO28_02985</name>
</gene>
<dbReference type="AlphaFoldDB" id="A0A177SD50"/>
<dbReference type="Proteomes" id="UP000077752">
    <property type="component" value="Unassembled WGS sequence"/>
</dbReference>
<proteinExistence type="predicted"/>
<reference evidence="1 2" key="1">
    <citation type="submission" date="2016-03" db="EMBL/GenBank/DDBJ databases">
        <title>Draft Genome Assembly of Pseudomonas putida strain CBF10-2.</title>
        <authorList>
            <person name="Iyer R.S."/>
            <person name="Damania A."/>
        </authorList>
    </citation>
    <scope>NUCLEOTIDE SEQUENCE [LARGE SCALE GENOMIC DNA]</scope>
    <source>
        <strain evidence="1 2">CBF10-2</strain>
    </source>
</reference>
<accession>A0A177SD50</accession>
<sequence>MAAQYGLRTKDASGAVTLNTSVTPIRSLKMMTVTGNGAFDQYIAIPEILAGSFVVVDTLEDRGEYTYSPAAWYSTGSLHLRQPQSQAWQVMILSRGAEAASGAGSYGIRARNNNIQTQIDSVNRALTVRYSGQFQFGQQSNPGGQATVIQWADINFPAPITTYERPLVFLNAADYMMVGNFSVKGGPGNWTGFRLKAWMNPAHGSAWLQFMTIKWFCSSTQAGSITTGAYGARVRDANGVLIFATTMNITSLNSQPATNSFVQAGPPLTGGSWYAPSQQMPWTASYDDYVLANALFSCTNIIQTTQPIRANFGGFWPGNRSILQMYVDNGSGIDPLTANGRTLFAARPMRPL</sequence>
<evidence type="ECO:0000313" key="2">
    <source>
        <dbReference type="Proteomes" id="UP000077752"/>
    </source>
</evidence>
<protein>
    <submittedName>
        <fullName evidence="1">Uncharacterized protein</fullName>
    </submittedName>
</protein>
<name>A0A177SD50_PSEPU</name>
<comment type="caution">
    <text evidence="1">The sequence shown here is derived from an EMBL/GenBank/DDBJ whole genome shotgun (WGS) entry which is preliminary data.</text>
</comment>